<dbReference type="PANTHER" id="PTHR46401:SF2">
    <property type="entry name" value="GLYCOSYLTRANSFERASE WBBK-RELATED"/>
    <property type="match status" value="1"/>
</dbReference>
<dbReference type="STRING" id="937775.Metlim_0246"/>
<dbReference type="RefSeq" id="WP_004076033.1">
    <property type="nucleotide sequence ID" value="NZ_CM001436.1"/>
</dbReference>
<dbReference type="OrthoDB" id="132546at2157"/>
<keyword evidence="1" id="KW-0808">Transferase</keyword>
<dbReference type="Proteomes" id="UP000005741">
    <property type="component" value="Chromosome"/>
</dbReference>
<dbReference type="HOGENOM" id="CLU_679009_0_0_2"/>
<proteinExistence type="predicted"/>
<sequence>MQVILLDHHYLSDGRIERHLKYILSKNINTTRLHFNRCEPNLKSGLYSQFGEKSYRINVNCNSNFLKRYSSYLVFYYSSYLIYKDVKKAIKTLKINKYEPTIIHVHDPALLNLAKILKKNIFNKSIIIYDRHEVYEKKINIKGIKITKLSRIYEIRAKKHINGIISVSEKHNQKIKDMFPMAQISTIPNYPSTSDYNIKYIYNKIDETNSKNDINLVYVGSLANNYNRDIDLLLAVYKEVLLKFPNVNCYVGGTCNDPKINKKMADLKQEFGNKFNYLGRISRSKTAEITENSHIGFLLMKPDTHWVRTSPNKTYEYLMCGALPVIRADVDHSNEFAKCSLMFNRNTSEEEIIQGVIDLLEEPDKLKNMMEGALHLSKKFSFELVNEKYYNIYESLLHTEGYYNK</sequence>
<gene>
    <name evidence="2" type="ORF">Metlim_0246</name>
</gene>
<organism evidence="2 3">
    <name type="scientific">Methanoplanus limicola DSM 2279</name>
    <dbReference type="NCBI Taxonomy" id="937775"/>
    <lineage>
        <taxon>Archaea</taxon>
        <taxon>Methanobacteriati</taxon>
        <taxon>Methanobacteriota</taxon>
        <taxon>Stenosarchaea group</taxon>
        <taxon>Methanomicrobia</taxon>
        <taxon>Methanomicrobiales</taxon>
        <taxon>Methanomicrobiaceae</taxon>
        <taxon>Methanoplanus</taxon>
    </lineage>
</organism>
<keyword evidence="3" id="KW-1185">Reference proteome</keyword>
<evidence type="ECO:0000256" key="1">
    <source>
        <dbReference type="ARBA" id="ARBA00022679"/>
    </source>
</evidence>
<dbReference type="GO" id="GO:0016757">
    <property type="term" value="F:glycosyltransferase activity"/>
    <property type="evidence" value="ECO:0007669"/>
    <property type="project" value="TreeGrafter"/>
</dbReference>
<reference evidence="2 3" key="1">
    <citation type="submission" date="2011-10" db="EMBL/GenBank/DDBJ databases">
        <title>The Improved High-Quality Draft genome of Methanoplanus limicola DSM 2279.</title>
        <authorList>
            <consortium name="US DOE Joint Genome Institute (JGI-PGF)"/>
            <person name="Lucas S."/>
            <person name="Copeland A."/>
            <person name="Lapidus A."/>
            <person name="Glavina del Rio T."/>
            <person name="Dalin E."/>
            <person name="Tice H."/>
            <person name="Bruce D."/>
            <person name="Goodwin L."/>
            <person name="Pitluck S."/>
            <person name="Peters L."/>
            <person name="Mikhailova N."/>
            <person name="Lu M."/>
            <person name="Kyrpides N."/>
            <person name="Mavromatis K."/>
            <person name="Ivanova N."/>
            <person name="Markowitz V."/>
            <person name="Cheng J.-F."/>
            <person name="Hugenholtz P."/>
            <person name="Woyke T."/>
            <person name="Wu D."/>
            <person name="Wirth R."/>
            <person name="Brambilla E.-M."/>
            <person name="Klenk H.-P."/>
            <person name="Eisen J.A."/>
        </authorList>
    </citation>
    <scope>NUCLEOTIDE SEQUENCE [LARGE SCALE GENOMIC DNA]</scope>
    <source>
        <strain evidence="2 3">DSM 2279</strain>
    </source>
</reference>
<protein>
    <recommendedName>
        <fullName evidence="4">Glycosyl transferase group 1</fullName>
    </recommendedName>
</protein>
<dbReference type="InParanoid" id="H1Z0C6"/>
<evidence type="ECO:0000313" key="3">
    <source>
        <dbReference type="Proteomes" id="UP000005741"/>
    </source>
</evidence>
<dbReference type="PANTHER" id="PTHR46401">
    <property type="entry name" value="GLYCOSYLTRANSFERASE WBBK-RELATED"/>
    <property type="match status" value="1"/>
</dbReference>
<dbReference type="EMBL" id="CM001436">
    <property type="protein sequence ID" value="EHQ34393.1"/>
    <property type="molecule type" value="Genomic_DNA"/>
</dbReference>
<name>H1Z0C6_9EURY</name>
<dbReference type="AlphaFoldDB" id="H1Z0C6"/>
<dbReference type="Gene3D" id="3.40.50.2000">
    <property type="entry name" value="Glycogen Phosphorylase B"/>
    <property type="match status" value="2"/>
</dbReference>
<accession>H1Z0C6</accession>
<dbReference type="SUPFAM" id="SSF53756">
    <property type="entry name" value="UDP-Glycosyltransferase/glycogen phosphorylase"/>
    <property type="match status" value="1"/>
</dbReference>
<evidence type="ECO:0008006" key="4">
    <source>
        <dbReference type="Google" id="ProtNLM"/>
    </source>
</evidence>
<evidence type="ECO:0000313" key="2">
    <source>
        <dbReference type="EMBL" id="EHQ34393.1"/>
    </source>
</evidence>